<dbReference type="PANTHER" id="PTHR42839:SF2">
    <property type="entry name" value="ISOCHORISMATE SYNTHASE ENTC"/>
    <property type="match status" value="1"/>
</dbReference>
<dbReference type="Pfam" id="PF00425">
    <property type="entry name" value="Chorismate_bind"/>
    <property type="match status" value="1"/>
</dbReference>
<sequence>MRTREVSCPVELLDLLPGPDDALAWVSGGEGLVGWGEAARVEASGPDRFAELDRWWRRFASEFDVQDDVRRPGTGPVAFTSIAFADEPGRSVLVVPRVVVGQRDGVTWITEIGGPGDGAAQVPMQRVRPVRRPTVDRYTAGQLPVVGYRDAVHKAVHRMRTGELDKVVLAHDLLAVTDGPVDARFLLRRLADRYPNCWAYAVDGLVGATPELLLRRTGRRVSSRVLAGTTWPRPGVDADELAAGLLGSAKDREEHRFAVRSLAATLSPYCAELRVPEAPTVMRLPNVLHLASEVHGRLLDGTPLLRLAEAVHPTAAVGGFPTAAAVRLIAELEPMDRGRYTGPVGWLDAEGGGELGIALRCAELGDGAVRLFAGCGIVADSDPDSEVREAAAKLVPMREALEDGTTLG</sequence>
<evidence type="ECO:0000313" key="8">
    <source>
        <dbReference type="Proteomes" id="UP000298860"/>
    </source>
</evidence>
<dbReference type="SUPFAM" id="SSF56322">
    <property type="entry name" value="ADC synthase"/>
    <property type="match status" value="1"/>
</dbReference>
<protein>
    <recommendedName>
        <fullName evidence="3">isochorismate synthase</fullName>
        <ecNumber evidence="3">5.4.4.2</ecNumber>
    </recommendedName>
    <alternativeName>
        <fullName evidence="5">Isochorismate mutase</fullName>
    </alternativeName>
</protein>
<name>A0A4D4J2U7_9PSEU</name>
<evidence type="ECO:0000256" key="3">
    <source>
        <dbReference type="ARBA" id="ARBA00012824"/>
    </source>
</evidence>
<accession>A0A4D4J2U7</accession>
<dbReference type="EC" id="5.4.4.2" evidence="3"/>
<keyword evidence="8" id="KW-1185">Reference proteome</keyword>
<comment type="catalytic activity">
    <reaction evidence="1">
        <text>chorismate = isochorismate</text>
        <dbReference type="Rhea" id="RHEA:18985"/>
        <dbReference type="ChEBI" id="CHEBI:29748"/>
        <dbReference type="ChEBI" id="CHEBI:29780"/>
        <dbReference type="EC" id="5.4.4.2"/>
    </reaction>
</comment>
<proteinExistence type="inferred from homology"/>
<evidence type="ECO:0000256" key="4">
    <source>
        <dbReference type="ARBA" id="ARBA00023235"/>
    </source>
</evidence>
<keyword evidence="4" id="KW-0413">Isomerase</keyword>
<evidence type="ECO:0000256" key="2">
    <source>
        <dbReference type="ARBA" id="ARBA00005297"/>
    </source>
</evidence>
<reference evidence="8" key="1">
    <citation type="submission" date="2019-04" db="EMBL/GenBank/DDBJ databases">
        <title>Draft genome sequence of Pseudonocardiaceae bacterium SL3-2-4.</title>
        <authorList>
            <person name="Ningsih F."/>
            <person name="Yokota A."/>
            <person name="Sakai Y."/>
            <person name="Nanatani K."/>
            <person name="Yabe S."/>
            <person name="Oetari A."/>
            <person name="Sjamsuridzal W."/>
        </authorList>
    </citation>
    <scope>NUCLEOTIDE SEQUENCE [LARGE SCALE GENOMIC DNA]</scope>
    <source>
        <strain evidence="8">SL3-2-4</strain>
    </source>
</reference>
<dbReference type="Gene3D" id="3.60.120.10">
    <property type="entry name" value="Anthranilate synthase"/>
    <property type="match status" value="1"/>
</dbReference>
<dbReference type="InterPro" id="IPR004561">
    <property type="entry name" value="IsoChor_synthase"/>
</dbReference>
<comment type="similarity">
    <text evidence="2">Belongs to the isochorismate synthase family.</text>
</comment>
<evidence type="ECO:0000256" key="5">
    <source>
        <dbReference type="ARBA" id="ARBA00041564"/>
    </source>
</evidence>
<evidence type="ECO:0000313" key="7">
    <source>
        <dbReference type="EMBL" id="GDY29432.1"/>
    </source>
</evidence>
<dbReference type="InterPro" id="IPR015890">
    <property type="entry name" value="Chorismate_C"/>
</dbReference>
<dbReference type="EMBL" id="BJFL01000003">
    <property type="protein sequence ID" value="GDY29432.1"/>
    <property type="molecule type" value="Genomic_DNA"/>
</dbReference>
<dbReference type="AlphaFoldDB" id="A0A4D4J2U7"/>
<gene>
    <name evidence="7" type="ORF">GTS_10650</name>
</gene>
<comment type="caution">
    <text evidence="7">The sequence shown here is derived from an EMBL/GenBank/DDBJ whole genome shotgun (WGS) entry which is preliminary data.</text>
</comment>
<evidence type="ECO:0000259" key="6">
    <source>
        <dbReference type="Pfam" id="PF00425"/>
    </source>
</evidence>
<dbReference type="Proteomes" id="UP000298860">
    <property type="component" value="Unassembled WGS sequence"/>
</dbReference>
<evidence type="ECO:0000256" key="1">
    <source>
        <dbReference type="ARBA" id="ARBA00000799"/>
    </source>
</evidence>
<organism evidence="7 8">
    <name type="scientific">Gandjariella thermophila</name>
    <dbReference type="NCBI Taxonomy" id="1931992"/>
    <lineage>
        <taxon>Bacteria</taxon>
        <taxon>Bacillati</taxon>
        <taxon>Actinomycetota</taxon>
        <taxon>Actinomycetes</taxon>
        <taxon>Pseudonocardiales</taxon>
        <taxon>Pseudonocardiaceae</taxon>
        <taxon>Gandjariella</taxon>
    </lineage>
</organism>
<dbReference type="PANTHER" id="PTHR42839">
    <property type="entry name" value="ISOCHORISMATE SYNTHASE ENTC"/>
    <property type="match status" value="1"/>
</dbReference>
<dbReference type="NCBIfam" id="TIGR00543">
    <property type="entry name" value="isochor_syn"/>
    <property type="match status" value="1"/>
</dbReference>
<dbReference type="GO" id="GO:0008909">
    <property type="term" value="F:isochorismate synthase activity"/>
    <property type="evidence" value="ECO:0007669"/>
    <property type="project" value="UniProtKB-EC"/>
</dbReference>
<dbReference type="InterPro" id="IPR005801">
    <property type="entry name" value="ADC_synthase"/>
</dbReference>
<feature type="domain" description="Chorismate-utilising enzyme C-terminal" evidence="6">
    <location>
        <begin position="148"/>
        <end position="393"/>
    </location>
</feature>